<evidence type="ECO:0000256" key="1">
    <source>
        <dbReference type="SAM" id="Phobius"/>
    </source>
</evidence>
<reference evidence="3 4" key="1">
    <citation type="submission" date="2020-10" db="EMBL/GenBank/DDBJ databases">
        <title>ChiBAC.</title>
        <authorList>
            <person name="Zenner C."/>
            <person name="Hitch T.C.A."/>
            <person name="Clavel T."/>
        </authorList>
    </citation>
    <scope>NUCLEOTIDE SEQUENCE [LARGE SCALE GENOMIC DNA]</scope>
    <source>
        <strain evidence="3 4">DSM 107455</strain>
    </source>
</reference>
<dbReference type="Proteomes" id="UP001194273">
    <property type="component" value="Unassembled WGS sequence"/>
</dbReference>
<feature type="domain" description="Zinc-ribbon" evidence="2">
    <location>
        <begin position="2"/>
        <end position="24"/>
    </location>
</feature>
<keyword evidence="4" id="KW-1185">Reference proteome</keyword>
<feature type="transmembrane region" description="Helical" evidence="1">
    <location>
        <begin position="58"/>
        <end position="84"/>
    </location>
</feature>
<sequence length="199" mass="21385">MFCPNCGRQLPDDAKFCSECGTPLTAIEPAAETSDAGADQSAIEPAAQAAPPMGWFKFIIWVQLFISALSLAAAGIMLLTGTAYVVDGISYAGLVYDLIDGLRVIDLVFGAAFVALAVFALYVRQRLAGFKKGAPRLYLTLLGVNIAVQFLYAFAMSIAVGVELADVVTVSELAQVITSLVMIIVNKYYFARREHLFTN</sequence>
<feature type="transmembrane region" description="Helical" evidence="1">
    <location>
        <begin position="135"/>
        <end position="161"/>
    </location>
</feature>
<comment type="caution">
    <text evidence="3">The sequence shown here is derived from an EMBL/GenBank/DDBJ whole genome shotgun (WGS) entry which is preliminary data.</text>
</comment>
<organism evidence="3 4">
    <name type="scientific">Thermophilibacter gallinarum</name>
    <dbReference type="NCBI Taxonomy" id="2779357"/>
    <lineage>
        <taxon>Bacteria</taxon>
        <taxon>Bacillati</taxon>
        <taxon>Actinomycetota</taxon>
        <taxon>Coriobacteriia</taxon>
        <taxon>Coriobacteriales</taxon>
        <taxon>Atopobiaceae</taxon>
        <taxon>Thermophilibacter</taxon>
    </lineage>
</organism>
<dbReference type="EMBL" id="JADCJZ010000001">
    <property type="protein sequence ID" value="MBE5023394.1"/>
    <property type="molecule type" value="Genomic_DNA"/>
</dbReference>
<accession>A0ABR9QQQ0</accession>
<feature type="transmembrane region" description="Helical" evidence="1">
    <location>
        <begin position="104"/>
        <end position="123"/>
    </location>
</feature>
<dbReference type="RefSeq" id="WP_193528852.1">
    <property type="nucleotide sequence ID" value="NZ_JADCJZ010000001.1"/>
</dbReference>
<dbReference type="InterPro" id="IPR026870">
    <property type="entry name" value="Zinc_ribbon_dom"/>
</dbReference>
<evidence type="ECO:0000313" key="4">
    <source>
        <dbReference type="Proteomes" id="UP001194273"/>
    </source>
</evidence>
<keyword evidence="1" id="KW-0472">Membrane</keyword>
<keyword evidence="1" id="KW-1133">Transmembrane helix</keyword>
<proteinExistence type="predicted"/>
<protein>
    <submittedName>
        <fullName evidence="3">Zinc-ribbon domain-containing protein</fullName>
    </submittedName>
</protein>
<evidence type="ECO:0000259" key="2">
    <source>
        <dbReference type="Pfam" id="PF13240"/>
    </source>
</evidence>
<feature type="transmembrane region" description="Helical" evidence="1">
    <location>
        <begin position="173"/>
        <end position="190"/>
    </location>
</feature>
<evidence type="ECO:0000313" key="3">
    <source>
        <dbReference type="EMBL" id="MBE5023394.1"/>
    </source>
</evidence>
<gene>
    <name evidence="3" type="ORF">INF26_00785</name>
</gene>
<name>A0ABR9QQQ0_9ACTN</name>
<keyword evidence="1" id="KW-0812">Transmembrane</keyword>
<dbReference type="Pfam" id="PF13240">
    <property type="entry name" value="Zn_Ribbon_1"/>
    <property type="match status" value="1"/>
</dbReference>